<evidence type="ECO:0000313" key="1">
    <source>
        <dbReference type="EMBL" id="CAD9019941.1"/>
    </source>
</evidence>
<dbReference type="EMBL" id="HBGA01083253">
    <property type="protein sequence ID" value="CAD9019941.1"/>
    <property type="molecule type" value="Transcribed_RNA"/>
</dbReference>
<protein>
    <submittedName>
        <fullName evidence="1">Uncharacterized protein</fullName>
    </submittedName>
</protein>
<name>A0A7S1NHF2_9EUGL</name>
<dbReference type="AlphaFoldDB" id="A0A7S1NHF2"/>
<accession>A0A7S1NHF2</accession>
<organism evidence="1">
    <name type="scientific">Eutreptiella gymnastica</name>
    <dbReference type="NCBI Taxonomy" id="73025"/>
    <lineage>
        <taxon>Eukaryota</taxon>
        <taxon>Discoba</taxon>
        <taxon>Euglenozoa</taxon>
        <taxon>Euglenida</taxon>
        <taxon>Spirocuta</taxon>
        <taxon>Euglenophyceae</taxon>
        <taxon>Eutreptiales</taxon>
        <taxon>Eutreptiaceae</taxon>
        <taxon>Eutreptiella</taxon>
    </lineage>
</organism>
<gene>
    <name evidence="1" type="ORF">EGYM00392_LOCUS31055</name>
</gene>
<sequence>MMLNILLFLNRRKMQGGSSSCSKKPCFFKSLFHMLLNHDHDGLISFPSHLSPFPQPVPLLHPGEGPPSHHLEHTGGHSFRMVHRHHPTPTDIPDVFFRRFLRGR</sequence>
<reference evidence="1" key="1">
    <citation type="submission" date="2021-01" db="EMBL/GenBank/DDBJ databases">
        <authorList>
            <person name="Corre E."/>
            <person name="Pelletier E."/>
            <person name="Niang G."/>
            <person name="Scheremetjew M."/>
            <person name="Finn R."/>
            <person name="Kale V."/>
            <person name="Holt S."/>
            <person name="Cochrane G."/>
            <person name="Meng A."/>
            <person name="Brown T."/>
            <person name="Cohen L."/>
        </authorList>
    </citation>
    <scope>NUCLEOTIDE SEQUENCE</scope>
    <source>
        <strain evidence="1">NIES-381</strain>
    </source>
</reference>
<proteinExistence type="predicted"/>